<feature type="transmembrane region" description="Helical" evidence="1">
    <location>
        <begin position="72"/>
        <end position="92"/>
    </location>
</feature>
<keyword evidence="3" id="KW-1185">Reference proteome</keyword>
<dbReference type="AlphaFoldDB" id="A0A1J1IFH2"/>
<sequence>MAKIFHHPCREYEVMFGVPNPKYKINKNSFKSVSWCILSNDGIEMTSHECLNFNERINEITDNEPLMTKFQVLRFDLTMFMLLLVVSAFLKAHRLNRKQPKR</sequence>
<dbReference type="Proteomes" id="UP000183832">
    <property type="component" value="Unassembled WGS sequence"/>
</dbReference>
<accession>A0A1J1IFH2</accession>
<keyword evidence="1" id="KW-1133">Transmembrane helix</keyword>
<reference evidence="2 3" key="1">
    <citation type="submission" date="2015-04" db="EMBL/GenBank/DDBJ databases">
        <authorList>
            <person name="Syromyatnikov M.Y."/>
            <person name="Popov V.N."/>
        </authorList>
    </citation>
    <scope>NUCLEOTIDE SEQUENCE [LARGE SCALE GENOMIC DNA]</scope>
</reference>
<keyword evidence="1" id="KW-0812">Transmembrane</keyword>
<protein>
    <submittedName>
        <fullName evidence="2">CLUMA_CG012267, isoform A</fullName>
    </submittedName>
</protein>
<evidence type="ECO:0000313" key="3">
    <source>
        <dbReference type="Proteomes" id="UP000183832"/>
    </source>
</evidence>
<gene>
    <name evidence="2" type="ORF">CLUMA_CG012267</name>
</gene>
<evidence type="ECO:0000256" key="1">
    <source>
        <dbReference type="SAM" id="Phobius"/>
    </source>
</evidence>
<name>A0A1J1IFH2_9DIPT</name>
<organism evidence="2 3">
    <name type="scientific">Clunio marinus</name>
    <dbReference type="NCBI Taxonomy" id="568069"/>
    <lineage>
        <taxon>Eukaryota</taxon>
        <taxon>Metazoa</taxon>
        <taxon>Ecdysozoa</taxon>
        <taxon>Arthropoda</taxon>
        <taxon>Hexapoda</taxon>
        <taxon>Insecta</taxon>
        <taxon>Pterygota</taxon>
        <taxon>Neoptera</taxon>
        <taxon>Endopterygota</taxon>
        <taxon>Diptera</taxon>
        <taxon>Nematocera</taxon>
        <taxon>Chironomoidea</taxon>
        <taxon>Chironomidae</taxon>
        <taxon>Clunio</taxon>
    </lineage>
</organism>
<keyword evidence="1" id="KW-0472">Membrane</keyword>
<dbReference type="EMBL" id="CVRI01000048">
    <property type="protein sequence ID" value="CRK98963.1"/>
    <property type="molecule type" value="Genomic_DNA"/>
</dbReference>
<evidence type="ECO:0000313" key="2">
    <source>
        <dbReference type="EMBL" id="CRK98963.1"/>
    </source>
</evidence>
<proteinExistence type="predicted"/>